<feature type="transmembrane region" description="Helical" evidence="6">
    <location>
        <begin position="21"/>
        <end position="41"/>
    </location>
</feature>
<comment type="caution">
    <text evidence="9">The sequence shown here is derived from an EMBL/GenBank/DDBJ whole genome shotgun (WGS) entry which is preliminary data.</text>
</comment>
<feature type="domain" description="ABC3 transporter permease C-terminal" evidence="7">
    <location>
        <begin position="690"/>
        <end position="799"/>
    </location>
</feature>
<feature type="domain" description="MacB-like periplasmic core" evidence="8">
    <location>
        <begin position="20"/>
        <end position="232"/>
    </location>
</feature>
<feature type="domain" description="MacB-like periplasmic core" evidence="8">
    <location>
        <begin position="436"/>
        <end position="651"/>
    </location>
</feature>
<feature type="transmembrane region" description="Helical" evidence="6">
    <location>
        <begin position="772"/>
        <end position="791"/>
    </location>
</feature>
<dbReference type="Pfam" id="PF12704">
    <property type="entry name" value="MacB_PCD"/>
    <property type="match status" value="2"/>
</dbReference>
<dbReference type="PANTHER" id="PTHR30572:SF18">
    <property type="entry name" value="ABC-TYPE MACROLIDE FAMILY EXPORT SYSTEM PERMEASE COMPONENT 2"/>
    <property type="match status" value="1"/>
</dbReference>
<proteinExistence type="predicted"/>
<dbReference type="InterPro" id="IPR050250">
    <property type="entry name" value="Macrolide_Exporter_MacB"/>
</dbReference>
<feature type="transmembrane region" description="Helical" evidence="6">
    <location>
        <begin position="738"/>
        <end position="757"/>
    </location>
</feature>
<evidence type="ECO:0000313" key="9">
    <source>
        <dbReference type="EMBL" id="MBP4142640.1"/>
    </source>
</evidence>
<evidence type="ECO:0000256" key="4">
    <source>
        <dbReference type="ARBA" id="ARBA00022989"/>
    </source>
</evidence>
<dbReference type="RefSeq" id="WP_210646498.1">
    <property type="nucleotide sequence ID" value="NZ_JAGFBU010000005.1"/>
</dbReference>
<dbReference type="Proteomes" id="UP000674217">
    <property type="component" value="Unassembled WGS sequence"/>
</dbReference>
<dbReference type="Pfam" id="PF02687">
    <property type="entry name" value="FtsX"/>
    <property type="match status" value="2"/>
</dbReference>
<evidence type="ECO:0000256" key="1">
    <source>
        <dbReference type="ARBA" id="ARBA00004651"/>
    </source>
</evidence>
<feature type="transmembrane region" description="Helical" evidence="6">
    <location>
        <begin position="424"/>
        <end position="448"/>
    </location>
</feature>
<evidence type="ECO:0000256" key="6">
    <source>
        <dbReference type="SAM" id="Phobius"/>
    </source>
</evidence>
<name>A0ABS5CVL6_9FLAO</name>
<evidence type="ECO:0000259" key="7">
    <source>
        <dbReference type="Pfam" id="PF02687"/>
    </source>
</evidence>
<evidence type="ECO:0000256" key="3">
    <source>
        <dbReference type="ARBA" id="ARBA00022692"/>
    </source>
</evidence>
<feature type="transmembrane region" description="Helical" evidence="6">
    <location>
        <begin position="686"/>
        <end position="710"/>
    </location>
</feature>
<accession>A0ABS5CVL6</accession>
<feature type="domain" description="ABC3 transporter permease C-terminal" evidence="7">
    <location>
        <begin position="295"/>
        <end position="405"/>
    </location>
</feature>
<dbReference type="InterPro" id="IPR003838">
    <property type="entry name" value="ABC3_permease_C"/>
</dbReference>
<evidence type="ECO:0000256" key="5">
    <source>
        <dbReference type="ARBA" id="ARBA00023136"/>
    </source>
</evidence>
<keyword evidence="2" id="KW-1003">Cell membrane</keyword>
<protein>
    <submittedName>
        <fullName evidence="9">ABC transporter permease</fullName>
    </submittedName>
</protein>
<organism evidence="9 10">
    <name type="scientific">Flavobacterium flabelliforme</name>
    <dbReference type="NCBI Taxonomy" id="2816119"/>
    <lineage>
        <taxon>Bacteria</taxon>
        <taxon>Pseudomonadati</taxon>
        <taxon>Bacteroidota</taxon>
        <taxon>Flavobacteriia</taxon>
        <taxon>Flavobacteriales</taxon>
        <taxon>Flavobacteriaceae</taxon>
        <taxon>Flavobacterium</taxon>
    </lineage>
</organism>
<feature type="transmembrane region" description="Helical" evidence="6">
    <location>
        <begin position="288"/>
        <end position="310"/>
    </location>
</feature>
<evidence type="ECO:0000313" key="10">
    <source>
        <dbReference type="Proteomes" id="UP000674217"/>
    </source>
</evidence>
<dbReference type="PANTHER" id="PTHR30572">
    <property type="entry name" value="MEMBRANE COMPONENT OF TRANSPORTER-RELATED"/>
    <property type="match status" value="1"/>
</dbReference>
<feature type="transmembrane region" description="Helical" evidence="6">
    <location>
        <begin position="380"/>
        <end position="403"/>
    </location>
</feature>
<dbReference type="EMBL" id="JAGFBU010000005">
    <property type="protein sequence ID" value="MBP4142640.1"/>
    <property type="molecule type" value="Genomic_DNA"/>
</dbReference>
<sequence>MLKNWINIFFYHIKNNKLFTVLNVLGLAIGIAGLIFATLYWNDEQSYNEWNPNKDTVFQVLVDMEDGKVWNNIPVTMAPFVKDDSNIEEMMYSENWYQSILYKYNGKKIIVEKVFNAENNFFNFFPFEFIKGNQKTALQNENSIAFSQKTAVLFFGTENPIGKQIQYEDQILTVTGIYKVNGNSAIAPDAVVNRMKAKINADKEEWGNFNNGWYIKLKDPSKAHELEAKIKSIFYKNKIAKEAKEEGITIKQYEAQFGAFNFYLEPLAISRMDTKGPGCPEGKGNYQFLLIMIGLSVLILILSIVNYVNLATANALRRAKEVGVRKIVGASQSNIIKQFLFETIITVIVAISLALVIVELSLPYYNEFLGKELIIYGSQFFLEIIIIFVVTVIFAGIFPAFYVSNFETLKVLKGNFGRNKSGVWLRNAMLILQFAIASFFIIGSYIVFQQVQYLGNKDLGFSGEQILEIFYFKPDAIRNDKNSEQLIFDRYTTTKNEVSKIKGVEQVATAALRFGGGNDSSSSFAYKGTNIQGQNIAVDFGFLEMMKIEMIQGRYLDPKIASDTINSMMVNETALKMMKEKDPIGKTVDWNGNKLKIVGVVKDFSLFSPQGKVPPMVFFHFKTIDWMIGNLNYLYVKVNAENTAQTIADIEKFWVKNVDSDYPFQYDFLDKSYKRTYQTYVKQKNLFYLLNVVVIVIALFGLFALASYSIERRMKEIAIRKTLGAETNVLLLELSKQYILFCIIGFLIALFPVYYLLNKWLENFANRIEISIYPFIIGFVALLFLTLVVVLSRAYQATRVDVLKYLKYE</sequence>
<gene>
    <name evidence="9" type="ORF">J3S90_12595</name>
</gene>
<evidence type="ECO:0000256" key="2">
    <source>
        <dbReference type="ARBA" id="ARBA00022475"/>
    </source>
</evidence>
<feature type="transmembrane region" description="Helical" evidence="6">
    <location>
        <begin position="339"/>
        <end position="360"/>
    </location>
</feature>
<dbReference type="InterPro" id="IPR025857">
    <property type="entry name" value="MacB_PCD"/>
</dbReference>
<keyword evidence="4 6" id="KW-1133">Transmembrane helix</keyword>
<evidence type="ECO:0000259" key="8">
    <source>
        <dbReference type="Pfam" id="PF12704"/>
    </source>
</evidence>
<keyword evidence="3 6" id="KW-0812">Transmembrane</keyword>
<reference evidence="9 10" key="1">
    <citation type="submission" date="2021-03" db="EMBL/GenBank/DDBJ databases">
        <title>Flavobacterium Flabelliformis Sp. Nov. And Flavobacterium Geliluteum Sp. Nov., Two Novel Multidrug Resistant Psychrophilic Species Isolated From Antarctica.</title>
        <authorList>
            <person name="Kralova S."/>
            <person name="Busse H.J."/>
            <person name="Bezdicek M."/>
            <person name="Nykrynova M."/>
            <person name="Kroupova E."/>
            <person name="Krsek D."/>
            <person name="Sedlacek I."/>
        </authorList>
    </citation>
    <scope>NUCLEOTIDE SEQUENCE [LARGE SCALE GENOMIC DNA]</scope>
    <source>
        <strain evidence="9 10">P4023</strain>
    </source>
</reference>
<comment type="subcellular location">
    <subcellularLocation>
        <location evidence="1">Cell membrane</location>
        <topology evidence="1">Multi-pass membrane protein</topology>
    </subcellularLocation>
</comment>
<keyword evidence="10" id="KW-1185">Reference proteome</keyword>
<keyword evidence="5 6" id="KW-0472">Membrane</keyword>